<evidence type="ECO:0000256" key="3">
    <source>
        <dbReference type="ARBA" id="ARBA00022692"/>
    </source>
</evidence>
<dbReference type="SUPFAM" id="SSF103473">
    <property type="entry name" value="MFS general substrate transporter"/>
    <property type="match status" value="1"/>
</dbReference>
<feature type="transmembrane region" description="Helical" evidence="7">
    <location>
        <begin position="379"/>
        <end position="398"/>
    </location>
</feature>
<sequence>MGFELDTKHPDEFPPLDYEEKLTSEVDWTKEEETAARRKLDFIIIPPLFLGFFCLILDVGNIANALTDTFLKDVGITQDQFNVGQQMLSIGVLLAEIPSNMILYRLGPAKWLTIKIFMFGMVATFQAFQTNYSSFLATRFLLGASESGFVAGSLWALSRWYTKKETATRFMLFFFGAQFGQASSKLLAYGLLQMRGVGGRPGWFWLFFTTGALTLASGFVLGFFLLDSFNNPSSAFLPGKTPFTDRQLHILKTRVQIDDPMKLEKKKSLDWDAFKRTLMNWRIWIHVLISFCNSGPHRGFGTYTPSIIHSFGYQALISNALASIGLYLQIPTSFTFSWISDRFNKRGETVLVGMGLYLLGFIFNRIFTELRSRGVRYFGVIWTQCFGGIPHPLNIAWLSLACSDSEVRSLALSMSAMGGNIAAIYGAQLFRHDDAPKYRRAFGMGAAILSVAIILGVVRYIDDIICRRKAAKEVHFESDDSDSEIDKPLPLTERRPARIGPNFGDRST</sequence>
<feature type="transmembrane region" description="Helical" evidence="7">
    <location>
        <begin position="350"/>
        <end position="367"/>
    </location>
</feature>
<dbReference type="InterPro" id="IPR011701">
    <property type="entry name" value="MFS"/>
</dbReference>
<keyword evidence="10" id="KW-1185">Reference proteome</keyword>
<evidence type="ECO:0000256" key="6">
    <source>
        <dbReference type="SAM" id="MobiDB-lite"/>
    </source>
</evidence>
<dbReference type="AlphaFoldDB" id="A0AAV9XKW9"/>
<feature type="domain" description="Major facilitator superfamily (MFS) profile" evidence="8">
    <location>
        <begin position="44"/>
        <end position="464"/>
    </location>
</feature>
<gene>
    <name evidence="9" type="ORF">TWF694_007637</name>
</gene>
<dbReference type="GO" id="GO:0022857">
    <property type="term" value="F:transmembrane transporter activity"/>
    <property type="evidence" value="ECO:0007669"/>
    <property type="project" value="InterPro"/>
</dbReference>
<dbReference type="GO" id="GO:0016020">
    <property type="term" value="C:membrane"/>
    <property type="evidence" value="ECO:0007669"/>
    <property type="project" value="UniProtKB-SubCell"/>
</dbReference>
<dbReference type="Pfam" id="PF07690">
    <property type="entry name" value="MFS_1"/>
    <property type="match status" value="1"/>
</dbReference>
<feature type="transmembrane region" description="Helical" evidence="7">
    <location>
        <begin position="111"/>
        <end position="128"/>
    </location>
</feature>
<feature type="transmembrane region" description="Helical" evidence="7">
    <location>
        <begin position="311"/>
        <end position="330"/>
    </location>
</feature>
<evidence type="ECO:0000313" key="10">
    <source>
        <dbReference type="Proteomes" id="UP001365542"/>
    </source>
</evidence>
<evidence type="ECO:0000313" key="9">
    <source>
        <dbReference type="EMBL" id="KAK6541859.1"/>
    </source>
</evidence>
<dbReference type="PANTHER" id="PTHR43791:SF32">
    <property type="entry name" value="MAJOR FACILITATOR SUPERFAMILY (MFS) PROFILE DOMAIN-CONTAINING PROTEIN"/>
    <property type="match status" value="1"/>
</dbReference>
<proteinExistence type="predicted"/>
<evidence type="ECO:0000256" key="4">
    <source>
        <dbReference type="ARBA" id="ARBA00022989"/>
    </source>
</evidence>
<feature type="transmembrane region" description="Helical" evidence="7">
    <location>
        <begin position="83"/>
        <end position="104"/>
    </location>
</feature>
<feature type="transmembrane region" description="Helical" evidence="7">
    <location>
        <begin position="40"/>
        <end position="63"/>
    </location>
</feature>
<evidence type="ECO:0000256" key="5">
    <source>
        <dbReference type="ARBA" id="ARBA00023136"/>
    </source>
</evidence>
<evidence type="ECO:0000256" key="2">
    <source>
        <dbReference type="ARBA" id="ARBA00022448"/>
    </source>
</evidence>
<dbReference type="PROSITE" id="PS50850">
    <property type="entry name" value="MFS"/>
    <property type="match status" value="1"/>
</dbReference>
<dbReference type="EMBL" id="JAVHJO010000003">
    <property type="protein sequence ID" value="KAK6541859.1"/>
    <property type="molecule type" value="Genomic_DNA"/>
</dbReference>
<feature type="transmembrane region" description="Helical" evidence="7">
    <location>
        <begin position="170"/>
        <end position="191"/>
    </location>
</feature>
<organism evidence="9 10">
    <name type="scientific">Orbilia ellipsospora</name>
    <dbReference type="NCBI Taxonomy" id="2528407"/>
    <lineage>
        <taxon>Eukaryota</taxon>
        <taxon>Fungi</taxon>
        <taxon>Dikarya</taxon>
        <taxon>Ascomycota</taxon>
        <taxon>Pezizomycotina</taxon>
        <taxon>Orbiliomycetes</taxon>
        <taxon>Orbiliales</taxon>
        <taxon>Orbiliaceae</taxon>
        <taxon>Orbilia</taxon>
    </lineage>
</organism>
<comment type="caution">
    <text evidence="9">The sequence shown here is derived from an EMBL/GenBank/DDBJ whole genome shotgun (WGS) entry which is preliminary data.</text>
</comment>
<feature type="transmembrane region" description="Helical" evidence="7">
    <location>
        <begin position="203"/>
        <end position="226"/>
    </location>
</feature>
<feature type="compositionally biased region" description="Basic and acidic residues" evidence="6">
    <location>
        <begin position="477"/>
        <end position="496"/>
    </location>
</feature>
<evidence type="ECO:0000256" key="1">
    <source>
        <dbReference type="ARBA" id="ARBA00004141"/>
    </source>
</evidence>
<evidence type="ECO:0000259" key="8">
    <source>
        <dbReference type="PROSITE" id="PS50850"/>
    </source>
</evidence>
<dbReference type="Gene3D" id="1.20.1250.20">
    <property type="entry name" value="MFS general substrate transporter like domains"/>
    <property type="match status" value="2"/>
</dbReference>
<comment type="subcellular location">
    <subcellularLocation>
        <location evidence="1">Membrane</location>
        <topology evidence="1">Multi-pass membrane protein</topology>
    </subcellularLocation>
</comment>
<evidence type="ECO:0000256" key="7">
    <source>
        <dbReference type="SAM" id="Phobius"/>
    </source>
</evidence>
<feature type="transmembrane region" description="Helical" evidence="7">
    <location>
        <begin position="140"/>
        <end position="158"/>
    </location>
</feature>
<dbReference type="Proteomes" id="UP001365542">
    <property type="component" value="Unassembled WGS sequence"/>
</dbReference>
<feature type="region of interest" description="Disordered" evidence="6">
    <location>
        <begin position="477"/>
        <end position="508"/>
    </location>
</feature>
<dbReference type="InterPro" id="IPR020846">
    <property type="entry name" value="MFS_dom"/>
</dbReference>
<protein>
    <recommendedName>
        <fullName evidence="8">Major facilitator superfamily (MFS) profile domain-containing protein</fullName>
    </recommendedName>
</protein>
<feature type="transmembrane region" description="Helical" evidence="7">
    <location>
        <begin position="442"/>
        <end position="461"/>
    </location>
</feature>
<accession>A0AAV9XKW9</accession>
<feature type="transmembrane region" description="Helical" evidence="7">
    <location>
        <begin position="410"/>
        <end position="430"/>
    </location>
</feature>
<keyword evidence="4 7" id="KW-1133">Transmembrane helix</keyword>
<reference evidence="9 10" key="1">
    <citation type="submission" date="2019-10" db="EMBL/GenBank/DDBJ databases">
        <authorList>
            <person name="Palmer J.M."/>
        </authorList>
    </citation>
    <scope>NUCLEOTIDE SEQUENCE [LARGE SCALE GENOMIC DNA]</scope>
    <source>
        <strain evidence="9 10">TWF694</strain>
    </source>
</reference>
<name>A0AAV9XKW9_9PEZI</name>
<keyword evidence="2" id="KW-0813">Transport</keyword>
<dbReference type="PANTHER" id="PTHR43791">
    <property type="entry name" value="PERMEASE-RELATED"/>
    <property type="match status" value="1"/>
</dbReference>
<dbReference type="InterPro" id="IPR036259">
    <property type="entry name" value="MFS_trans_sf"/>
</dbReference>
<keyword evidence="5 7" id="KW-0472">Membrane</keyword>
<keyword evidence="3 7" id="KW-0812">Transmembrane</keyword>